<gene>
    <name evidence="4" type="ORF">BXY57_2268</name>
</gene>
<dbReference type="InterPro" id="IPR029045">
    <property type="entry name" value="ClpP/crotonase-like_dom_sf"/>
</dbReference>
<dbReference type="FunFam" id="3.90.226.10:FF:000009">
    <property type="entry name" value="Carnitinyl-CoA dehydratase"/>
    <property type="match status" value="1"/>
</dbReference>
<dbReference type="GO" id="GO:0016836">
    <property type="term" value="F:hydro-lyase activity"/>
    <property type="evidence" value="ECO:0007669"/>
    <property type="project" value="UniProtKB-ARBA"/>
</dbReference>
<dbReference type="Pfam" id="PF00378">
    <property type="entry name" value="ECH_1"/>
    <property type="match status" value="1"/>
</dbReference>
<dbReference type="Proteomes" id="UP000230000">
    <property type="component" value="Unassembled WGS sequence"/>
</dbReference>
<dbReference type="FunFam" id="1.10.12.10:FF:000001">
    <property type="entry name" value="Probable enoyl-CoA hydratase, mitochondrial"/>
    <property type="match status" value="1"/>
</dbReference>
<dbReference type="RefSeq" id="WP_100315082.1">
    <property type="nucleotide sequence ID" value="NZ_PGFG01000001.1"/>
</dbReference>
<organism evidence="4 5">
    <name type="scientific">Thermoflavifilum aggregans</name>
    <dbReference type="NCBI Taxonomy" id="454188"/>
    <lineage>
        <taxon>Bacteria</taxon>
        <taxon>Pseudomonadati</taxon>
        <taxon>Bacteroidota</taxon>
        <taxon>Chitinophagia</taxon>
        <taxon>Chitinophagales</taxon>
        <taxon>Chitinophagaceae</taxon>
        <taxon>Thermoflavifilum</taxon>
    </lineage>
</organism>
<dbReference type="CDD" id="cd06558">
    <property type="entry name" value="crotonase-like"/>
    <property type="match status" value="1"/>
</dbReference>
<proteinExistence type="inferred from homology"/>
<dbReference type="Gene3D" id="3.90.226.10">
    <property type="entry name" value="2-enoyl-CoA Hydratase, Chain A, domain 1"/>
    <property type="match status" value="1"/>
</dbReference>
<dbReference type="OrthoDB" id="9775794at2"/>
<dbReference type="GO" id="GO:0006635">
    <property type="term" value="P:fatty acid beta-oxidation"/>
    <property type="evidence" value="ECO:0007669"/>
    <property type="project" value="TreeGrafter"/>
</dbReference>
<dbReference type="EMBL" id="PGFG01000001">
    <property type="protein sequence ID" value="PJJ76637.1"/>
    <property type="molecule type" value="Genomic_DNA"/>
</dbReference>
<comment type="similarity">
    <text evidence="1 3">Belongs to the enoyl-CoA hydratase/isomerase family.</text>
</comment>
<dbReference type="SUPFAM" id="SSF52096">
    <property type="entry name" value="ClpP/crotonase"/>
    <property type="match status" value="1"/>
</dbReference>
<dbReference type="AlphaFoldDB" id="A0A2M9CXN1"/>
<keyword evidence="2" id="KW-0456">Lyase</keyword>
<evidence type="ECO:0000256" key="3">
    <source>
        <dbReference type="RuleBase" id="RU003707"/>
    </source>
</evidence>
<dbReference type="Gene3D" id="1.10.12.10">
    <property type="entry name" value="Lyase 2-enoyl-coa Hydratase, Chain A, domain 2"/>
    <property type="match status" value="1"/>
</dbReference>
<evidence type="ECO:0000256" key="2">
    <source>
        <dbReference type="ARBA" id="ARBA00023239"/>
    </source>
</evidence>
<keyword evidence="5" id="KW-1185">Reference proteome</keyword>
<dbReference type="InterPro" id="IPR001753">
    <property type="entry name" value="Enoyl-CoA_hydra/iso"/>
</dbReference>
<evidence type="ECO:0000256" key="1">
    <source>
        <dbReference type="ARBA" id="ARBA00005254"/>
    </source>
</evidence>
<evidence type="ECO:0000313" key="4">
    <source>
        <dbReference type="EMBL" id="PJJ76637.1"/>
    </source>
</evidence>
<dbReference type="PANTHER" id="PTHR11941:SF54">
    <property type="entry name" value="ENOYL-COA HYDRATASE, MITOCHONDRIAL"/>
    <property type="match status" value="1"/>
</dbReference>
<dbReference type="InterPro" id="IPR018376">
    <property type="entry name" value="Enoyl-CoA_hyd/isom_CS"/>
</dbReference>
<name>A0A2M9CXN1_9BACT</name>
<accession>A0A2M9CXN1</accession>
<comment type="caution">
    <text evidence="4">The sequence shown here is derived from an EMBL/GenBank/DDBJ whole genome shotgun (WGS) entry which is preliminary data.</text>
</comment>
<dbReference type="PROSITE" id="PS00166">
    <property type="entry name" value="ENOYL_COA_HYDRATASE"/>
    <property type="match status" value="1"/>
</dbReference>
<dbReference type="PANTHER" id="PTHR11941">
    <property type="entry name" value="ENOYL-COA HYDRATASE-RELATED"/>
    <property type="match status" value="1"/>
</dbReference>
<dbReference type="InterPro" id="IPR014748">
    <property type="entry name" value="Enoyl-CoA_hydra_C"/>
</dbReference>
<reference evidence="4 5" key="1">
    <citation type="submission" date="2017-11" db="EMBL/GenBank/DDBJ databases">
        <title>Genomic Encyclopedia of Archaeal and Bacterial Type Strains, Phase II (KMG-II): From Individual Species to Whole Genera.</title>
        <authorList>
            <person name="Goeker M."/>
        </authorList>
    </citation>
    <scope>NUCLEOTIDE SEQUENCE [LARGE SCALE GENOMIC DNA]</scope>
    <source>
        <strain evidence="4 5">DSM 27268</strain>
    </source>
</reference>
<evidence type="ECO:0000313" key="5">
    <source>
        <dbReference type="Proteomes" id="UP000230000"/>
    </source>
</evidence>
<protein>
    <submittedName>
        <fullName evidence="4">Short chain enoyl-CoA hydratase</fullName>
    </submittedName>
</protein>
<sequence length="259" mass="28091">MAYQTLQTEVRKGIFMITINRPEKMNALNSTVMEELDLAVEEALTRDDIGGAIITGSGDRAFVAGADIAGFQRLSAEEARTLSIKGQALFASIEQAPKPFLAAVNGFALGGGCELAMACHLRLASTQARFGQPEINLGLIPGYGGTQRLPRLIGLTRALYLMLTGDMITAEQAKSYGLILDVVQPEELLPKSLELMQKIISGPRHAVRHILHCTYLSMTADQAGYEAEAQAFSDCFATADAREGIQAFLEKRKPRFQGK</sequence>